<accession>A0A7W7ZR43</accession>
<dbReference type="PANTHER" id="PTHR35566:SF1">
    <property type="entry name" value="TYPE VI SECRETION SYSTEM BASEPLATE COMPONENT TSSK1"/>
    <property type="match status" value="1"/>
</dbReference>
<dbReference type="RefSeq" id="WP_184255919.1">
    <property type="nucleotide sequence ID" value="NZ_JACHIO010000009.1"/>
</dbReference>
<dbReference type="EMBL" id="JACHIO010000009">
    <property type="protein sequence ID" value="MBB5064212.1"/>
    <property type="molecule type" value="Genomic_DNA"/>
</dbReference>
<comment type="caution">
    <text evidence="1">The sequence shown here is derived from an EMBL/GenBank/DDBJ whole genome shotgun (WGS) entry which is preliminary data.</text>
</comment>
<dbReference type="Pfam" id="PF05936">
    <property type="entry name" value="T6SS_VasE"/>
    <property type="match status" value="1"/>
</dbReference>
<dbReference type="InterPro" id="IPR010263">
    <property type="entry name" value="T6SS_TssK"/>
</dbReference>
<gene>
    <name evidence="1" type="ORF">HDF15_002563</name>
</gene>
<evidence type="ECO:0000313" key="1">
    <source>
        <dbReference type="EMBL" id="MBB5064212.1"/>
    </source>
</evidence>
<dbReference type="Proteomes" id="UP000584867">
    <property type="component" value="Unassembled WGS sequence"/>
</dbReference>
<evidence type="ECO:0000313" key="2">
    <source>
        <dbReference type="Proteomes" id="UP000584867"/>
    </source>
</evidence>
<dbReference type="NCBIfam" id="TIGR03353">
    <property type="entry name" value="VI_chp_4"/>
    <property type="match status" value="1"/>
</dbReference>
<reference evidence="1 2" key="1">
    <citation type="submission" date="2020-08" db="EMBL/GenBank/DDBJ databases">
        <title>Genomic Encyclopedia of Type Strains, Phase IV (KMG-V): Genome sequencing to study the core and pangenomes of soil and plant-associated prokaryotes.</title>
        <authorList>
            <person name="Whitman W."/>
        </authorList>
    </citation>
    <scope>NUCLEOTIDE SEQUENCE [LARGE SCALE GENOMIC DNA]</scope>
    <source>
        <strain evidence="1 2">X5P3</strain>
    </source>
</reference>
<proteinExistence type="predicted"/>
<sequence>MKSLSRVVWTEGMYMSPQHFQAQSRFYEDTVDFVTRSLWSEPWGLLHARLDEDALGNGRIVLLEAAGVFEDGLAFETRGKTPAAAPRSAEELLLPTDAAVILHLAVPGTHASGQVYSVLDSSKEEHNENSFRFRTIARVLRDNTNGIDEREVSLGEGNLSLLTEREVTPEMSTIPLARLMRDGRGGLLYDPEYIAPTLRMSASPALMLLGKRLLEILAEKMGPLSRAMRPRGRFEAGTAPLDVATYWFLHALSTSAPVLRHLCATRHAHPEQFYLELARLAGALSTFATETSLDELPDYDHRSPGHAFRALDAHIRKHLEMIMPTNTITLTFTPGAPYIQEADVLDERCLRRARWILGIRANLGEADLIDGVPRLIKVCSARFVPELVRRALPGLTLLHLPVPPSAIRAEADKQYFAIDLSGPCWEHILQSKRVGVYIPGEIAEADFDLTVVVEPNV</sequence>
<dbReference type="PANTHER" id="PTHR35566">
    <property type="entry name" value="BLR3599 PROTEIN"/>
    <property type="match status" value="1"/>
</dbReference>
<dbReference type="AlphaFoldDB" id="A0A7W7ZR43"/>
<organism evidence="1 2">
    <name type="scientific">Granulicella mallensis</name>
    <dbReference type="NCBI Taxonomy" id="940614"/>
    <lineage>
        <taxon>Bacteria</taxon>
        <taxon>Pseudomonadati</taxon>
        <taxon>Acidobacteriota</taxon>
        <taxon>Terriglobia</taxon>
        <taxon>Terriglobales</taxon>
        <taxon>Acidobacteriaceae</taxon>
        <taxon>Granulicella</taxon>
    </lineage>
</organism>
<protein>
    <submittedName>
        <fullName evidence="1">Type VI secretion system protein ImpJ</fullName>
    </submittedName>
</protein>
<name>A0A7W7ZR43_9BACT</name>